<evidence type="ECO:0008006" key="4">
    <source>
        <dbReference type="Google" id="ProtNLM"/>
    </source>
</evidence>
<keyword evidence="1" id="KW-0472">Membrane</keyword>
<comment type="caution">
    <text evidence="2">The sequence shown here is derived from an EMBL/GenBank/DDBJ whole genome shotgun (WGS) entry which is preliminary data.</text>
</comment>
<protein>
    <recommendedName>
        <fullName evidence="4">Sodium:proton antiporter</fullName>
    </recommendedName>
</protein>
<organism evidence="2 3">
    <name type="scientific">Novipirellula caenicola</name>
    <dbReference type="NCBI Taxonomy" id="1536901"/>
    <lineage>
        <taxon>Bacteria</taxon>
        <taxon>Pseudomonadati</taxon>
        <taxon>Planctomycetota</taxon>
        <taxon>Planctomycetia</taxon>
        <taxon>Pirellulales</taxon>
        <taxon>Pirellulaceae</taxon>
        <taxon>Novipirellula</taxon>
    </lineage>
</organism>
<gene>
    <name evidence="2" type="ORF">Rcae01_05915</name>
</gene>
<evidence type="ECO:0000256" key="1">
    <source>
        <dbReference type="SAM" id="Phobius"/>
    </source>
</evidence>
<sequence>MTYLILAIFFLGYLAIALEHTMKINKAASALLIGVVCWAIYVVNLDQLLPSGAIPSWFLAEAASERIENIHQTFAIESQHLHLTGEIASILFF</sequence>
<dbReference type="RefSeq" id="WP_345688295.1">
    <property type="nucleotide sequence ID" value="NZ_BAABRO010000022.1"/>
</dbReference>
<proteinExistence type="predicted"/>
<keyword evidence="1" id="KW-0812">Transmembrane</keyword>
<feature type="transmembrane region" description="Helical" evidence="1">
    <location>
        <begin position="27"/>
        <end position="45"/>
    </location>
</feature>
<evidence type="ECO:0000313" key="3">
    <source>
        <dbReference type="Proteomes" id="UP001416858"/>
    </source>
</evidence>
<keyword evidence="1" id="KW-1133">Transmembrane helix</keyword>
<dbReference type="Proteomes" id="UP001416858">
    <property type="component" value="Unassembled WGS sequence"/>
</dbReference>
<reference evidence="2 3" key="1">
    <citation type="submission" date="2024-02" db="EMBL/GenBank/DDBJ databases">
        <title>Rhodopirellula caenicola NBRC 110016.</title>
        <authorList>
            <person name="Ichikawa N."/>
            <person name="Katano-Makiyama Y."/>
            <person name="Hidaka K."/>
        </authorList>
    </citation>
    <scope>NUCLEOTIDE SEQUENCE [LARGE SCALE GENOMIC DNA]</scope>
    <source>
        <strain evidence="2 3">NBRC 110016</strain>
    </source>
</reference>
<dbReference type="EMBL" id="BAABRO010000022">
    <property type="protein sequence ID" value="GAA5510407.1"/>
    <property type="molecule type" value="Genomic_DNA"/>
</dbReference>
<accession>A0ABP9VZ53</accession>
<keyword evidence="3" id="KW-1185">Reference proteome</keyword>
<name>A0ABP9VZ53_9BACT</name>
<evidence type="ECO:0000313" key="2">
    <source>
        <dbReference type="EMBL" id="GAA5510407.1"/>
    </source>
</evidence>